<dbReference type="Proteomes" id="UP000576082">
    <property type="component" value="Unassembled WGS sequence"/>
</dbReference>
<reference evidence="9 10" key="1">
    <citation type="submission" date="2020-04" db="EMBL/GenBank/DDBJ databases">
        <title>Flammeovirga sp. SR4, a novel species isolated from seawater.</title>
        <authorList>
            <person name="Wang X."/>
        </authorList>
    </citation>
    <scope>NUCLEOTIDE SEQUENCE [LARGE SCALE GENOMIC DNA]</scope>
    <source>
        <strain evidence="9 10">ATCC 23126</strain>
    </source>
</reference>
<evidence type="ECO:0000313" key="9">
    <source>
        <dbReference type="EMBL" id="NME66675.1"/>
    </source>
</evidence>
<dbReference type="PANTHER" id="PTHR20855:SF3">
    <property type="entry name" value="LD03007P"/>
    <property type="match status" value="1"/>
</dbReference>
<dbReference type="PANTHER" id="PTHR20855">
    <property type="entry name" value="ADIPOR/PROGESTIN RECEPTOR-RELATED"/>
    <property type="match status" value="1"/>
</dbReference>
<feature type="binding site" evidence="7">
    <location>
        <position position="87"/>
    </location>
    <ligand>
        <name>Zn(2+)</name>
        <dbReference type="ChEBI" id="CHEBI:29105"/>
    </ligand>
</feature>
<feature type="transmembrane region" description="Helical" evidence="8">
    <location>
        <begin position="38"/>
        <end position="58"/>
    </location>
</feature>
<comment type="similarity">
    <text evidence="2">Belongs to the UPF0073 (Hly-III) family.</text>
</comment>
<evidence type="ECO:0000256" key="3">
    <source>
        <dbReference type="ARBA" id="ARBA00022475"/>
    </source>
</evidence>
<dbReference type="InterPro" id="IPR004254">
    <property type="entry name" value="AdipoR/HlyIII-related"/>
</dbReference>
<dbReference type="InterPro" id="IPR005744">
    <property type="entry name" value="Hy-lIII"/>
</dbReference>
<feature type="transmembrane region" description="Helical" evidence="8">
    <location>
        <begin position="154"/>
        <end position="172"/>
    </location>
</feature>
<sequence length="231" mass="25867">MKKLSYTSTLDDELNQASTADELEIPRDTPEEEVVNSITHGIAALGSAIGLAILLNSIDTSDPKYIISAILFGGSMVILFTCSTLLHLHSDDNYTKTLVILDHSAIYWLIAGTYTPMCLIEIPNSGGTELFIVIWTIAILGTIFKMIVADRYQWISITLYLLTGWVGVFVFPEMLEALGDGMQWIIAGGLAYTLGVPFYLWRKLRYNHAVWHIFVMIGAGLIYYGYYLYIF</sequence>
<accession>A0A7X9RRZ6</accession>
<comment type="subcellular location">
    <subcellularLocation>
        <location evidence="1">Cell membrane</location>
        <topology evidence="1">Multi-pass membrane protein</topology>
    </subcellularLocation>
</comment>
<dbReference type="Pfam" id="PF03006">
    <property type="entry name" value="HlyIII"/>
    <property type="match status" value="1"/>
</dbReference>
<dbReference type="EMBL" id="JABANE010000003">
    <property type="protein sequence ID" value="NME66675.1"/>
    <property type="molecule type" value="Genomic_DNA"/>
</dbReference>
<evidence type="ECO:0000256" key="4">
    <source>
        <dbReference type="ARBA" id="ARBA00022692"/>
    </source>
</evidence>
<organism evidence="9 10">
    <name type="scientific">Flammeovirga aprica JL-4</name>
    <dbReference type="NCBI Taxonomy" id="694437"/>
    <lineage>
        <taxon>Bacteria</taxon>
        <taxon>Pseudomonadati</taxon>
        <taxon>Bacteroidota</taxon>
        <taxon>Cytophagia</taxon>
        <taxon>Cytophagales</taxon>
        <taxon>Flammeovirgaceae</taxon>
        <taxon>Flammeovirga</taxon>
    </lineage>
</organism>
<gene>
    <name evidence="9" type="ORF">HHU12_01745</name>
</gene>
<feature type="transmembrane region" description="Helical" evidence="8">
    <location>
        <begin position="184"/>
        <end position="202"/>
    </location>
</feature>
<keyword evidence="10" id="KW-1185">Reference proteome</keyword>
<dbReference type="GO" id="GO:0140911">
    <property type="term" value="F:pore-forming activity"/>
    <property type="evidence" value="ECO:0007669"/>
    <property type="project" value="InterPro"/>
</dbReference>
<dbReference type="GO" id="GO:0005886">
    <property type="term" value="C:plasma membrane"/>
    <property type="evidence" value="ECO:0007669"/>
    <property type="project" value="UniProtKB-SubCell"/>
</dbReference>
<dbReference type="NCBIfam" id="TIGR01065">
    <property type="entry name" value="hlyIII"/>
    <property type="match status" value="1"/>
</dbReference>
<evidence type="ECO:0000256" key="5">
    <source>
        <dbReference type="ARBA" id="ARBA00022989"/>
    </source>
</evidence>
<keyword evidence="7" id="KW-0479">Metal-binding</keyword>
<feature type="transmembrane region" description="Helical" evidence="8">
    <location>
        <begin position="65"/>
        <end position="86"/>
    </location>
</feature>
<dbReference type="RefSeq" id="WP_169654422.1">
    <property type="nucleotide sequence ID" value="NZ_JABANE010000003.1"/>
</dbReference>
<keyword evidence="3" id="KW-1003">Cell membrane</keyword>
<protein>
    <submittedName>
        <fullName evidence="9">Hemolysin III family protein</fullName>
    </submittedName>
</protein>
<comment type="caution">
    <text evidence="9">The sequence shown here is derived from an EMBL/GenBank/DDBJ whole genome shotgun (WGS) entry which is preliminary data.</text>
</comment>
<name>A0A7X9RRZ6_9BACT</name>
<feature type="transmembrane region" description="Helical" evidence="8">
    <location>
        <begin position="130"/>
        <end position="148"/>
    </location>
</feature>
<evidence type="ECO:0000256" key="2">
    <source>
        <dbReference type="ARBA" id="ARBA00008488"/>
    </source>
</evidence>
<evidence type="ECO:0000256" key="6">
    <source>
        <dbReference type="ARBA" id="ARBA00023136"/>
    </source>
</evidence>
<evidence type="ECO:0000313" key="10">
    <source>
        <dbReference type="Proteomes" id="UP000576082"/>
    </source>
</evidence>
<dbReference type="GO" id="GO:0046872">
    <property type="term" value="F:metal ion binding"/>
    <property type="evidence" value="ECO:0007669"/>
    <property type="project" value="UniProtKB-KW"/>
</dbReference>
<evidence type="ECO:0000256" key="7">
    <source>
        <dbReference type="PIRSR" id="PIRSR604254-1"/>
    </source>
</evidence>
<evidence type="ECO:0000256" key="1">
    <source>
        <dbReference type="ARBA" id="ARBA00004651"/>
    </source>
</evidence>
<feature type="binding site" evidence="7">
    <location>
        <position position="212"/>
    </location>
    <ligand>
        <name>Zn(2+)</name>
        <dbReference type="ChEBI" id="CHEBI:29105"/>
    </ligand>
</feature>
<proteinExistence type="inferred from homology"/>
<feature type="binding site" evidence="7">
    <location>
        <position position="208"/>
    </location>
    <ligand>
        <name>Zn(2+)</name>
        <dbReference type="ChEBI" id="CHEBI:29105"/>
    </ligand>
</feature>
<keyword evidence="6 8" id="KW-0472">Membrane</keyword>
<keyword evidence="5 8" id="KW-1133">Transmembrane helix</keyword>
<dbReference type="AlphaFoldDB" id="A0A7X9RRZ6"/>
<feature type="transmembrane region" description="Helical" evidence="8">
    <location>
        <begin position="208"/>
        <end position="229"/>
    </location>
</feature>
<keyword evidence="4 8" id="KW-0812">Transmembrane</keyword>
<evidence type="ECO:0000256" key="8">
    <source>
        <dbReference type="SAM" id="Phobius"/>
    </source>
</evidence>
<keyword evidence="7" id="KW-0862">Zinc</keyword>